<feature type="non-terminal residue" evidence="2">
    <location>
        <position position="1"/>
    </location>
</feature>
<evidence type="ECO:0000313" key="2">
    <source>
        <dbReference type="EMBL" id="MQL71203.1"/>
    </source>
</evidence>
<evidence type="ECO:0000313" key="3">
    <source>
        <dbReference type="Proteomes" id="UP000652761"/>
    </source>
</evidence>
<sequence>MENLSYISTHTTSVEKGMWGPRSSSHPLQPKRVKNIEDIYDVSRPQQRKIDTSSFQQYLERMFRHMMRTLGEERLVDVTILDCFWYHMYLNGSPKVMEWIKEKDIYICAY</sequence>
<feature type="compositionally biased region" description="Polar residues" evidence="1">
    <location>
        <begin position="1"/>
        <end position="14"/>
    </location>
</feature>
<gene>
    <name evidence="2" type="ORF">Taro_003521</name>
</gene>
<proteinExistence type="predicted"/>
<reference evidence="2" key="1">
    <citation type="submission" date="2017-07" db="EMBL/GenBank/DDBJ databases">
        <title>Taro Niue Genome Assembly and Annotation.</title>
        <authorList>
            <person name="Atibalentja N."/>
            <person name="Keating K."/>
            <person name="Fields C.J."/>
        </authorList>
    </citation>
    <scope>NUCLEOTIDE SEQUENCE</scope>
    <source>
        <strain evidence="2">Niue_2</strain>
        <tissue evidence="2">Leaf</tissue>
    </source>
</reference>
<keyword evidence="3" id="KW-1185">Reference proteome</keyword>
<feature type="region of interest" description="Disordered" evidence="1">
    <location>
        <begin position="1"/>
        <end position="29"/>
    </location>
</feature>
<dbReference type="Proteomes" id="UP000652761">
    <property type="component" value="Unassembled WGS sequence"/>
</dbReference>
<comment type="caution">
    <text evidence="2">The sequence shown here is derived from an EMBL/GenBank/DDBJ whole genome shotgun (WGS) entry which is preliminary data.</text>
</comment>
<protein>
    <submittedName>
        <fullName evidence="2">Uncharacterized protein</fullName>
    </submittedName>
</protein>
<dbReference type="EMBL" id="NMUH01000090">
    <property type="protein sequence ID" value="MQL71203.1"/>
    <property type="molecule type" value="Genomic_DNA"/>
</dbReference>
<accession>A0A843TP31</accession>
<evidence type="ECO:0000256" key="1">
    <source>
        <dbReference type="SAM" id="MobiDB-lite"/>
    </source>
</evidence>
<organism evidence="2 3">
    <name type="scientific">Colocasia esculenta</name>
    <name type="common">Wild taro</name>
    <name type="synonym">Arum esculentum</name>
    <dbReference type="NCBI Taxonomy" id="4460"/>
    <lineage>
        <taxon>Eukaryota</taxon>
        <taxon>Viridiplantae</taxon>
        <taxon>Streptophyta</taxon>
        <taxon>Embryophyta</taxon>
        <taxon>Tracheophyta</taxon>
        <taxon>Spermatophyta</taxon>
        <taxon>Magnoliopsida</taxon>
        <taxon>Liliopsida</taxon>
        <taxon>Araceae</taxon>
        <taxon>Aroideae</taxon>
        <taxon>Colocasieae</taxon>
        <taxon>Colocasia</taxon>
    </lineage>
</organism>
<dbReference type="AlphaFoldDB" id="A0A843TP31"/>
<name>A0A843TP31_COLES</name>
<dbReference type="OrthoDB" id="732682at2759"/>